<reference evidence="2" key="1">
    <citation type="journal article" date="2020" name="J Insects Food Feed">
        <title>The yellow mealworm (Tenebrio molitor) genome: a resource for the emerging insects as food and feed industry.</title>
        <authorList>
            <person name="Eriksson T."/>
            <person name="Andere A."/>
            <person name="Kelstrup H."/>
            <person name="Emery V."/>
            <person name="Picard C."/>
        </authorList>
    </citation>
    <scope>NUCLEOTIDE SEQUENCE</scope>
    <source>
        <strain evidence="2">Stoneville</strain>
        <tissue evidence="2">Whole head</tissue>
    </source>
</reference>
<dbReference type="AlphaFoldDB" id="A0A8J6L9Q6"/>
<dbReference type="Proteomes" id="UP000719412">
    <property type="component" value="Unassembled WGS sequence"/>
</dbReference>
<comment type="caution">
    <text evidence="2">The sequence shown here is derived from an EMBL/GenBank/DDBJ whole genome shotgun (WGS) entry which is preliminary data.</text>
</comment>
<feature type="compositionally biased region" description="Basic and acidic residues" evidence="1">
    <location>
        <begin position="35"/>
        <end position="83"/>
    </location>
</feature>
<reference evidence="2" key="2">
    <citation type="submission" date="2021-08" db="EMBL/GenBank/DDBJ databases">
        <authorList>
            <person name="Eriksson T."/>
        </authorList>
    </citation>
    <scope>NUCLEOTIDE SEQUENCE</scope>
    <source>
        <strain evidence="2">Stoneville</strain>
        <tissue evidence="2">Whole head</tissue>
    </source>
</reference>
<gene>
    <name evidence="2" type="ORF">GEV33_009322</name>
</gene>
<sequence>MLLSIWEWKEQEGVERMEEKYLRGRGARSCARLSSEGRDTDGMVEKKEKRHGEEEREILPEERRRERIKESRENERCGNEERENGDWMEGEERRCRMWYEEREAIGHMWKGCSKIRKRERNGEKYWMKMEGR</sequence>
<accession>A0A8J6L9Q6</accession>
<keyword evidence="3" id="KW-1185">Reference proteome</keyword>
<proteinExistence type="predicted"/>
<evidence type="ECO:0000256" key="1">
    <source>
        <dbReference type="SAM" id="MobiDB-lite"/>
    </source>
</evidence>
<feature type="region of interest" description="Disordered" evidence="1">
    <location>
        <begin position="32"/>
        <end position="83"/>
    </location>
</feature>
<evidence type="ECO:0000313" key="2">
    <source>
        <dbReference type="EMBL" id="KAH0813470.1"/>
    </source>
</evidence>
<protein>
    <submittedName>
        <fullName evidence="2">Uncharacterized protein</fullName>
    </submittedName>
</protein>
<name>A0A8J6L9Q6_TENMO</name>
<evidence type="ECO:0000313" key="3">
    <source>
        <dbReference type="Proteomes" id="UP000719412"/>
    </source>
</evidence>
<dbReference type="EMBL" id="JABDTM020025246">
    <property type="protein sequence ID" value="KAH0813470.1"/>
    <property type="molecule type" value="Genomic_DNA"/>
</dbReference>
<organism evidence="2 3">
    <name type="scientific">Tenebrio molitor</name>
    <name type="common">Yellow mealworm beetle</name>
    <dbReference type="NCBI Taxonomy" id="7067"/>
    <lineage>
        <taxon>Eukaryota</taxon>
        <taxon>Metazoa</taxon>
        <taxon>Ecdysozoa</taxon>
        <taxon>Arthropoda</taxon>
        <taxon>Hexapoda</taxon>
        <taxon>Insecta</taxon>
        <taxon>Pterygota</taxon>
        <taxon>Neoptera</taxon>
        <taxon>Endopterygota</taxon>
        <taxon>Coleoptera</taxon>
        <taxon>Polyphaga</taxon>
        <taxon>Cucujiformia</taxon>
        <taxon>Tenebrionidae</taxon>
        <taxon>Tenebrio</taxon>
    </lineage>
</organism>